<evidence type="ECO:0000256" key="3">
    <source>
        <dbReference type="ARBA" id="ARBA00022833"/>
    </source>
</evidence>
<keyword evidence="1" id="KW-0479">Metal-binding</keyword>
<dbReference type="InterPro" id="IPR043136">
    <property type="entry name" value="B30.2/SPRY_sf"/>
</dbReference>
<dbReference type="InterPro" id="IPR003877">
    <property type="entry name" value="SPRY_dom"/>
</dbReference>
<keyword evidence="7" id="KW-1185">Reference proteome</keyword>
<keyword evidence="3" id="KW-0862">Zinc</keyword>
<dbReference type="AlphaFoldDB" id="A0A9P0N3Z8"/>
<proteinExistence type="predicted"/>
<protein>
    <recommendedName>
        <fullName evidence="5">B30.2/SPRY domain-containing protein</fullName>
    </recommendedName>
</protein>
<feature type="compositionally biased region" description="Polar residues" evidence="4">
    <location>
        <begin position="587"/>
        <end position="600"/>
    </location>
</feature>
<dbReference type="GO" id="GO:0004842">
    <property type="term" value="F:ubiquitin-protein transferase activity"/>
    <property type="evidence" value="ECO:0007669"/>
    <property type="project" value="InterPro"/>
</dbReference>
<feature type="compositionally biased region" description="Low complexity" evidence="4">
    <location>
        <begin position="574"/>
        <end position="586"/>
    </location>
</feature>
<dbReference type="PROSITE" id="PS50188">
    <property type="entry name" value="B302_SPRY"/>
    <property type="match status" value="1"/>
</dbReference>
<evidence type="ECO:0000256" key="2">
    <source>
        <dbReference type="ARBA" id="ARBA00022771"/>
    </source>
</evidence>
<feature type="domain" description="B30.2/SPRY" evidence="5">
    <location>
        <begin position="77"/>
        <end position="273"/>
    </location>
</feature>
<dbReference type="SMART" id="SM00449">
    <property type="entry name" value="SPRY"/>
    <property type="match status" value="1"/>
</dbReference>
<dbReference type="Pfam" id="PF00622">
    <property type="entry name" value="SPRY"/>
    <property type="match status" value="1"/>
</dbReference>
<evidence type="ECO:0000256" key="4">
    <source>
        <dbReference type="SAM" id="MobiDB-lite"/>
    </source>
</evidence>
<dbReference type="InterPro" id="IPR013320">
    <property type="entry name" value="ConA-like_dom_sf"/>
</dbReference>
<dbReference type="PANTHER" id="PTHR13363:SF5">
    <property type="entry name" value="E3 UBIQUITIN-PROTEIN LIGASE RNF123"/>
    <property type="match status" value="1"/>
</dbReference>
<sequence>MMNVLRSMFGVCSSSAEKGEVHDTIRRVFGNEMVMKDNTDRHFQRSKYVTHIRENLPKMLDAKVMNHKTKTKKHAPPVSDTTDSTDDRFGRIGPKIVVFDASTGTGRLVLVGDERVSVQGLSSFATIRATACIYGGKWMYEVQLGTKGIMQIGWCTASCIFSMDTGVGDTAHSYAYDGGRVRKWNVATSPYGQAWLPGDVIGSCIDLDRGILEFYRFPVEGYAALQAPPNRECARAAILFKSLEALLDELVRPSDMKTSLTAKSSKAFLMSLSRLVVVELGTTLRMSYVVVSELLPRFRGLIGLKSRSIHVDQHAADFYMKCRDENFTGLAAKFLSQPHPRLCTMLDLLWTFLDESALCDVLEHCVVRECLLFDLVSQLEFLLLLLDNTDGTNMVPSTRKIFLEKFRRQAPPHLPARTFIDGELDFYNVDRLGGVLPFLVRTLRQDLVGVLGEDNPFIQSFEPNYNRAGGIDTGVSDMAAGSPGLATLPQVISSMARFMHPPMPPVPNSIFPPGGENMTEQDKMKKQLMEGMLKELERSKSVYEYAQVASKEILPGKSSLLGGTSYASLQLEYTSSSDQSPQSPTSRATTPRTGSNSQIGSSNQWEELVVSCAAFLCAEFADQRIVLASTRESLVQTLASFATQPATMRAIERVPIKQQMCMVEELVRPYQNRAWAQSNWVLVRFWHGSGFGFRHRQWPHLAARYGDREPTVNNLGAKVDAGLMSQCFAAAYLNSLLSQLNWAFSEFITMMQEMDRVSVDAHLESRQIKLCATCFDLYHGLARALEMTLHLAPLLLTKPEACENQNELLLGRTCQILMAVVSRVCIRGGGGASFARLVARGLPDTDRVHYYVALAPVAGCLIRMLDSKLPPEHLDRVTKALVLEPLFRMDGLDLMLGKSKDSKVFSFYKLASKQRCLWTAETPE</sequence>
<dbReference type="InterPro" id="IPR057987">
    <property type="entry name" value="TPR_RNF123/RKP"/>
</dbReference>
<dbReference type="Proteomes" id="UP001153321">
    <property type="component" value="Chromosome 21"/>
</dbReference>
<evidence type="ECO:0000256" key="1">
    <source>
        <dbReference type="ARBA" id="ARBA00022723"/>
    </source>
</evidence>
<dbReference type="GO" id="GO:0051603">
    <property type="term" value="P:proteolysis involved in protein catabolic process"/>
    <property type="evidence" value="ECO:0007669"/>
    <property type="project" value="TreeGrafter"/>
</dbReference>
<evidence type="ECO:0000259" key="5">
    <source>
        <dbReference type="PROSITE" id="PS50188"/>
    </source>
</evidence>
<evidence type="ECO:0000313" key="7">
    <source>
        <dbReference type="Proteomes" id="UP001153321"/>
    </source>
</evidence>
<dbReference type="InterPro" id="IPR001870">
    <property type="entry name" value="B30.2/SPRY"/>
</dbReference>
<feature type="region of interest" description="Disordered" evidence="4">
    <location>
        <begin position="573"/>
        <end position="600"/>
    </location>
</feature>
<evidence type="ECO:0000313" key="6">
    <source>
        <dbReference type="EMBL" id="CAH1640694.1"/>
    </source>
</evidence>
<dbReference type="GO" id="GO:0005737">
    <property type="term" value="C:cytoplasm"/>
    <property type="evidence" value="ECO:0007669"/>
    <property type="project" value="TreeGrafter"/>
</dbReference>
<accession>A0A9P0N3Z8</accession>
<dbReference type="InterPro" id="IPR045129">
    <property type="entry name" value="RNF123/RKP/RSPRY1"/>
</dbReference>
<dbReference type="EMBL" id="LR824552">
    <property type="protein sequence ID" value="CAH1640694.1"/>
    <property type="molecule type" value="Genomic_DNA"/>
</dbReference>
<dbReference type="Pfam" id="PF25576">
    <property type="entry name" value="TPR_RNF123"/>
    <property type="match status" value="1"/>
</dbReference>
<dbReference type="PANTHER" id="PTHR13363">
    <property type="entry name" value="RING FINGER AND SRY DOMAIN-CONTAINING"/>
    <property type="match status" value="1"/>
</dbReference>
<name>A0A9P0N3Z8_SPOLI</name>
<dbReference type="Gene3D" id="2.60.120.920">
    <property type="match status" value="1"/>
</dbReference>
<keyword evidence="2" id="KW-0863">Zinc-finger</keyword>
<organism evidence="6 7">
    <name type="scientific">Spodoptera littoralis</name>
    <name type="common">Egyptian cotton leafworm</name>
    <dbReference type="NCBI Taxonomy" id="7109"/>
    <lineage>
        <taxon>Eukaryota</taxon>
        <taxon>Metazoa</taxon>
        <taxon>Ecdysozoa</taxon>
        <taxon>Arthropoda</taxon>
        <taxon>Hexapoda</taxon>
        <taxon>Insecta</taxon>
        <taxon>Pterygota</taxon>
        <taxon>Neoptera</taxon>
        <taxon>Endopterygota</taxon>
        <taxon>Lepidoptera</taxon>
        <taxon>Glossata</taxon>
        <taxon>Ditrysia</taxon>
        <taxon>Noctuoidea</taxon>
        <taxon>Noctuidae</taxon>
        <taxon>Amphipyrinae</taxon>
        <taxon>Spodoptera</taxon>
    </lineage>
</organism>
<gene>
    <name evidence="6" type="ORF">SPLIT_LOCUS6050</name>
</gene>
<dbReference type="GO" id="GO:0008270">
    <property type="term" value="F:zinc ion binding"/>
    <property type="evidence" value="ECO:0007669"/>
    <property type="project" value="UniProtKB-KW"/>
</dbReference>
<dbReference type="SUPFAM" id="SSF49899">
    <property type="entry name" value="Concanavalin A-like lectins/glucanases"/>
    <property type="match status" value="1"/>
</dbReference>
<reference evidence="6" key="1">
    <citation type="submission" date="2022-02" db="EMBL/GenBank/DDBJ databases">
        <authorList>
            <person name="King R."/>
        </authorList>
    </citation>
    <scope>NUCLEOTIDE SEQUENCE</scope>
</reference>